<accession>A0ABY4T4M2</accession>
<organism evidence="2 3">
    <name type="scientific">Luteibacter flocculans</name>
    <dbReference type="NCBI Taxonomy" id="2780091"/>
    <lineage>
        <taxon>Bacteria</taxon>
        <taxon>Pseudomonadati</taxon>
        <taxon>Pseudomonadota</taxon>
        <taxon>Gammaproteobacteria</taxon>
        <taxon>Lysobacterales</taxon>
        <taxon>Rhodanobacteraceae</taxon>
        <taxon>Luteibacter</taxon>
    </lineage>
</organism>
<evidence type="ECO:0000256" key="1">
    <source>
        <dbReference type="SAM" id="MobiDB-lite"/>
    </source>
</evidence>
<dbReference type="Proteomes" id="UP001056681">
    <property type="component" value="Chromosome"/>
</dbReference>
<name>A0ABY4T4M2_9GAMM</name>
<evidence type="ECO:0000313" key="3">
    <source>
        <dbReference type="Proteomes" id="UP001056681"/>
    </source>
</evidence>
<proteinExistence type="predicted"/>
<gene>
    <name evidence="2" type="ORF">IM816_07095</name>
</gene>
<dbReference type="EMBL" id="CP063231">
    <property type="protein sequence ID" value="URL59849.1"/>
    <property type="molecule type" value="Genomic_DNA"/>
</dbReference>
<protein>
    <submittedName>
        <fullName evidence="2">DUF4279 domain-containing protein</fullName>
    </submittedName>
</protein>
<dbReference type="Pfam" id="PF14106">
    <property type="entry name" value="DUF4279"/>
    <property type="match status" value="1"/>
</dbReference>
<feature type="region of interest" description="Disordered" evidence="1">
    <location>
        <begin position="1"/>
        <end position="30"/>
    </location>
</feature>
<dbReference type="InterPro" id="IPR025459">
    <property type="entry name" value="DUF4279"/>
</dbReference>
<reference evidence="2" key="1">
    <citation type="submission" date="2020-10" db="EMBL/GenBank/DDBJ databases">
        <title>Whole-genome sequence of Luteibacter sp. EIF3.</title>
        <authorList>
            <person name="Friedrich I."/>
            <person name="Hertel R."/>
            <person name="Daniel R."/>
        </authorList>
    </citation>
    <scope>NUCLEOTIDE SEQUENCE</scope>
    <source>
        <strain evidence="2">EIF3</strain>
    </source>
</reference>
<sequence length="95" mass="10562">MPDKISSMLGSGPTHSQHMGDELGNSTGRVSIARTGMWRLTASDREPEDLCGQIDEILGKLSSNEHRNSMLVSINRRTAAHQRNDLDQGSMIYRH</sequence>
<keyword evidence="3" id="KW-1185">Reference proteome</keyword>
<evidence type="ECO:0000313" key="2">
    <source>
        <dbReference type="EMBL" id="URL59849.1"/>
    </source>
</evidence>